<accession>A0AAN9J7G1</accession>
<name>A0AAN9J7G1_CLITE</name>
<gene>
    <name evidence="2" type="ORF">RJT34_16633</name>
</gene>
<dbReference type="Proteomes" id="UP001359559">
    <property type="component" value="Unassembled WGS sequence"/>
</dbReference>
<feature type="transmembrane region" description="Helical" evidence="1">
    <location>
        <begin position="30"/>
        <end position="51"/>
    </location>
</feature>
<dbReference type="EMBL" id="JAYKXN010000004">
    <property type="protein sequence ID" value="KAK7293760.1"/>
    <property type="molecule type" value="Genomic_DNA"/>
</dbReference>
<evidence type="ECO:0008006" key="4">
    <source>
        <dbReference type="Google" id="ProtNLM"/>
    </source>
</evidence>
<sequence length="150" mass="16015">MVDDGDSLCGEGVRGCARPRRVNTVDSGSLLLSSFLVIFAVDGSILLWWILFLNGTLLLGILDKDGDDVGGYGYGGLREEEDDAEGLFSNYVDERRSIPSPCCCCVFIVVPFFLNYLSMGSITICLGGVTGWGWARCGSDGQPGKMGVIG</sequence>
<evidence type="ECO:0000313" key="2">
    <source>
        <dbReference type="EMBL" id="KAK7293760.1"/>
    </source>
</evidence>
<keyword evidence="1" id="KW-0812">Transmembrane</keyword>
<keyword evidence="3" id="KW-1185">Reference proteome</keyword>
<protein>
    <recommendedName>
        <fullName evidence="4">Transmembrane protein</fullName>
    </recommendedName>
</protein>
<keyword evidence="1" id="KW-1133">Transmembrane helix</keyword>
<evidence type="ECO:0000313" key="3">
    <source>
        <dbReference type="Proteomes" id="UP001359559"/>
    </source>
</evidence>
<proteinExistence type="predicted"/>
<reference evidence="2 3" key="1">
    <citation type="submission" date="2024-01" db="EMBL/GenBank/DDBJ databases">
        <title>The genomes of 5 underutilized Papilionoideae crops provide insights into root nodulation and disease resistance.</title>
        <authorList>
            <person name="Yuan L."/>
        </authorList>
    </citation>
    <scope>NUCLEOTIDE SEQUENCE [LARGE SCALE GENOMIC DNA]</scope>
    <source>
        <strain evidence="2">LY-2023</strain>
        <tissue evidence="2">Leaf</tissue>
    </source>
</reference>
<comment type="caution">
    <text evidence="2">The sequence shown here is derived from an EMBL/GenBank/DDBJ whole genome shotgun (WGS) entry which is preliminary data.</text>
</comment>
<dbReference type="AlphaFoldDB" id="A0AAN9J7G1"/>
<keyword evidence="1" id="KW-0472">Membrane</keyword>
<organism evidence="2 3">
    <name type="scientific">Clitoria ternatea</name>
    <name type="common">Butterfly pea</name>
    <dbReference type="NCBI Taxonomy" id="43366"/>
    <lineage>
        <taxon>Eukaryota</taxon>
        <taxon>Viridiplantae</taxon>
        <taxon>Streptophyta</taxon>
        <taxon>Embryophyta</taxon>
        <taxon>Tracheophyta</taxon>
        <taxon>Spermatophyta</taxon>
        <taxon>Magnoliopsida</taxon>
        <taxon>eudicotyledons</taxon>
        <taxon>Gunneridae</taxon>
        <taxon>Pentapetalae</taxon>
        <taxon>rosids</taxon>
        <taxon>fabids</taxon>
        <taxon>Fabales</taxon>
        <taxon>Fabaceae</taxon>
        <taxon>Papilionoideae</taxon>
        <taxon>50 kb inversion clade</taxon>
        <taxon>NPAAA clade</taxon>
        <taxon>indigoferoid/millettioid clade</taxon>
        <taxon>Phaseoleae</taxon>
        <taxon>Clitoria</taxon>
    </lineage>
</organism>
<evidence type="ECO:0000256" key="1">
    <source>
        <dbReference type="SAM" id="Phobius"/>
    </source>
</evidence>